<evidence type="ECO:0000256" key="1">
    <source>
        <dbReference type="ARBA" id="ARBA00004173"/>
    </source>
</evidence>
<evidence type="ECO:0000256" key="6">
    <source>
        <dbReference type="ARBA" id="ARBA00022496"/>
    </source>
</evidence>
<sequence length="193" mass="22408">MFRSIQGTVRCHIKPIISKRSYSLINNGINTINIKTSILNNNHTSPIKRCKNSSNNLLFQQLRFNAITASTDGSNIPEDVKNLTIEEYHKHSSETFEQMLDELDLFFEENKIMEAEIDEEAGVMQINCSEGSYVINKQPPTKQIWLSSPISGPKRFDYHKNQWISLRDNIKLSELLQEEMNLMYGNFKWSKTF</sequence>
<evidence type="ECO:0000313" key="13">
    <source>
        <dbReference type="EMBL" id="GMM45162.1"/>
    </source>
</evidence>
<evidence type="ECO:0000256" key="10">
    <source>
        <dbReference type="ARBA" id="ARBA00023065"/>
    </source>
</evidence>
<dbReference type="PROSITE" id="PS01344">
    <property type="entry name" value="FRATAXIN_1"/>
    <property type="match status" value="1"/>
</dbReference>
<dbReference type="NCBIfam" id="TIGR03422">
    <property type="entry name" value="mito_frataxin"/>
    <property type="match status" value="1"/>
</dbReference>
<comment type="caution">
    <text evidence="13">The sequence shown here is derived from an EMBL/GenBank/DDBJ whole genome shotgun (WGS) entry which is preliminary data.</text>
</comment>
<evidence type="ECO:0000313" key="14">
    <source>
        <dbReference type="Proteomes" id="UP001378960"/>
    </source>
</evidence>
<name>A0AAV5R2C5_PICKL</name>
<dbReference type="InterPro" id="IPR017789">
    <property type="entry name" value="Frataxin"/>
</dbReference>
<keyword evidence="4" id="KW-0409">Iron storage</keyword>
<proteinExistence type="inferred from homology"/>
<dbReference type="GO" id="GO:0016226">
    <property type="term" value="P:iron-sulfur cluster assembly"/>
    <property type="evidence" value="ECO:0007669"/>
    <property type="project" value="InterPro"/>
</dbReference>
<keyword evidence="6" id="KW-0410">Iron transport</keyword>
<keyword evidence="7" id="KW-0809">Transit peptide</keyword>
<dbReference type="InterPro" id="IPR020895">
    <property type="entry name" value="Frataxin_CS"/>
</dbReference>
<comment type="similarity">
    <text evidence="2">Belongs to the frataxin family.</text>
</comment>
<evidence type="ECO:0000256" key="8">
    <source>
        <dbReference type="ARBA" id="ARBA00023002"/>
    </source>
</evidence>
<dbReference type="EC" id="1.16.3.1" evidence="3"/>
<keyword evidence="11" id="KW-0496">Mitochondrion</keyword>
<protein>
    <recommendedName>
        <fullName evidence="3">ferroxidase</fullName>
        <ecNumber evidence="3">1.16.3.1</ecNumber>
    </recommendedName>
</protein>
<dbReference type="GO" id="GO:0008199">
    <property type="term" value="F:ferric iron binding"/>
    <property type="evidence" value="ECO:0007669"/>
    <property type="project" value="InterPro"/>
</dbReference>
<keyword evidence="10" id="KW-0406">Ion transport</keyword>
<organism evidence="13 14">
    <name type="scientific">Pichia kluyveri</name>
    <name type="common">Yeast</name>
    <dbReference type="NCBI Taxonomy" id="36015"/>
    <lineage>
        <taxon>Eukaryota</taxon>
        <taxon>Fungi</taxon>
        <taxon>Dikarya</taxon>
        <taxon>Ascomycota</taxon>
        <taxon>Saccharomycotina</taxon>
        <taxon>Pichiomycetes</taxon>
        <taxon>Pichiales</taxon>
        <taxon>Pichiaceae</taxon>
        <taxon>Pichia</taxon>
    </lineage>
</organism>
<keyword evidence="8" id="KW-0560">Oxidoreductase</keyword>
<comment type="subcellular location">
    <subcellularLocation>
        <location evidence="1">Mitochondrion</location>
    </subcellularLocation>
</comment>
<keyword evidence="14" id="KW-1185">Reference proteome</keyword>
<dbReference type="SUPFAM" id="SSF55387">
    <property type="entry name" value="Frataxin/Nqo15-like"/>
    <property type="match status" value="1"/>
</dbReference>
<dbReference type="GO" id="GO:0004322">
    <property type="term" value="F:ferroxidase activity"/>
    <property type="evidence" value="ECO:0007669"/>
    <property type="project" value="UniProtKB-EC"/>
</dbReference>
<dbReference type="NCBIfam" id="TIGR03421">
    <property type="entry name" value="FeS_CyaY"/>
    <property type="match status" value="1"/>
</dbReference>
<reference evidence="13 14" key="1">
    <citation type="journal article" date="2023" name="Elife">
        <title>Identification of key yeast species and microbe-microbe interactions impacting larval growth of Drosophila in the wild.</title>
        <authorList>
            <person name="Mure A."/>
            <person name="Sugiura Y."/>
            <person name="Maeda R."/>
            <person name="Honda K."/>
            <person name="Sakurai N."/>
            <person name="Takahashi Y."/>
            <person name="Watada M."/>
            <person name="Katoh T."/>
            <person name="Gotoh A."/>
            <person name="Gotoh Y."/>
            <person name="Taniguchi I."/>
            <person name="Nakamura K."/>
            <person name="Hayashi T."/>
            <person name="Katayama T."/>
            <person name="Uemura T."/>
            <person name="Hattori Y."/>
        </authorList>
    </citation>
    <scope>NUCLEOTIDE SEQUENCE [LARGE SCALE GENOMIC DNA]</scope>
    <source>
        <strain evidence="13 14">PK-24</strain>
    </source>
</reference>
<dbReference type="GO" id="GO:0034986">
    <property type="term" value="F:iron chaperone activity"/>
    <property type="evidence" value="ECO:0007669"/>
    <property type="project" value="TreeGrafter"/>
</dbReference>
<gene>
    <name evidence="13" type="ORF">DAPK24_017370</name>
</gene>
<dbReference type="GO" id="GO:0006826">
    <property type="term" value="P:iron ion transport"/>
    <property type="evidence" value="ECO:0007669"/>
    <property type="project" value="UniProtKB-KW"/>
</dbReference>
<dbReference type="PROSITE" id="PS50810">
    <property type="entry name" value="FRATAXIN_2"/>
    <property type="match status" value="1"/>
</dbReference>
<comment type="catalytic activity">
    <reaction evidence="12">
        <text>4 Fe(2+) + O2 + 4 H(+) = 4 Fe(3+) + 2 H2O</text>
        <dbReference type="Rhea" id="RHEA:11148"/>
        <dbReference type="ChEBI" id="CHEBI:15377"/>
        <dbReference type="ChEBI" id="CHEBI:15378"/>
        <dbReference type="ChEBI" id="CHEBI:15379"/>
        <dbReference type="ChEBI" id="CHEBI:29033"/>
        <dbReference type="ChEBI" id="CHEBI:29034"/>
        <dbReference type="EC" id="1.16.3.1"/>
    </reaction>
</comment>
<evidence type="ECO:0000256" key="4">
    <source>
        <dbReference type="ARBA" id="ARBA00022434"/>
    </source>
</evidence>
<dbReference type="PANTHER" id="PTHR16821:SF2">
    <property type="entry name" value="FRATAXIN, MITOCHONDRIAL"/>
    <property type="match status" value="1"/>
</dbReference>
<evidence type="ECO:0000256" key="11">
    <source>
        <dbReference type="ARBA" id="ARBA00023128"/>
    </source>
</evidence>
<dbReference type="InterPro" id="IPR002908">
    <property type="entry name" value="Frataxin/CyaY"/>
</dbReference>
<evidence type="ECO:0000256" key="5">
    <source>
        <dbReference type="ARBA" id="ARBA00022448"/>
    </source>
</evidence>
<evidence type="ECO:0000256" key="12">
    <source>
        <dbReference type="ARBA" id="ARBA00047990"/>
    </source>
</evidence>
<dbReference type="EMBL" id="BTGB01000002">
    <property type="protein sequence ID" value="GMM45162.1"/>
    <property type="molecule type" value="Genomic_DNA"/>
</dbReference>
<evidence type="ECO:0000256" key="3">
    <source>
        <dbReference type="ARBA" id="ARBA00013107"/>
    </source>
</evidence>
<evidence type="ECO:0000256" key="2">
    <source>
        <dbReference type="ARBA" id="ARBA00008183"/>
    </source>
</evidence>
<dbReference type="PANTHER" id="PTHR16821">
    <property type="entry name" value="FRATAXIN"/>
    <property type="match status" value="1"/>
</dbReference>
<evidence type="ECO:0000256" key="7">
    <source>
        <dbReference type="ARBA" id="ARBA00022946"/>
    </source>
</evidence>
<dbReference type="InterPro" id="IPR036524">
    <property type="entry name" value="Frataxin/CyaY_sf"/>
</dbReference>
<dbReference type="GO" id="GO:0006879">
    <property type="term" value="P:intracellular iron ion homeostasis"/>
    <property type="evidence" value="ECO:0007669"/>
    <property type="project" value="UniProtKB-KW"/>
</dbReference>
<dbReference type="Gene3D" id="3.30.920.10">
    <property type="entry name" value="Frataxin/CyaY"/>
    <property type="match status" value="1"/>
</dbReference>
<dbReference type="SMART" id="SM01219">
    <property type="entry name" value="Frataxin_Cyay"/>
    <property type="match status" value="1"/>
</dbReference>
<dbReference type="GO" id="GO:0051537">
    <property type="term" value="F:2 iron, 2 sulfur cluster binding"/>
    <property type="evidence" value="ECO:0007669"/>
    <property type="project" value="TreeGrafter"/>
</dbReference>
<keyword evidence="9" id="KW-0408">Iron</keyword>
<evidence type="ECO:0000256" key="9">
    <source>
        <dbReference type="ARBA" id="ARBA00023004"/>
    </source>
</evidence>
<dbReference type="Pfam" id="PF01491">
    <property type="entry name" value="Frataxin_Cyay"/>
    <property type="match status" value="1"/>
</dbReference>
<dbReference type="GO" id="GO:0008198">
    <property type="term" value="F:ferrous iron binding"/>
    <property type="evidence" value="ECO:0007669"/>
    <property type="project" value="TreeGrafter"/>
</dbReference>
<dbReference type="AlphaFoldDB" id="A0AAV5R2C5"/>
<dbReference type="Proteomes" id="UP001378960">
    <property type="component" value="Unassembled WGS sequence"/>
</dbReference>
<keyword evidence="5" id="KW-0813">Transport</keyword>
<dbReference type="GO" id="GO:0005739">
    <property type="term" value="C:mitochondrion"/>
    <property type="evidence" value="ECO:0007669"/>
    <property type="project" value="UniProtKB-SubCell"/>
</dbReference>
<accession>A0AAV5R2C5</accession>